<accession>A0ACB7PP28</accession>
<keyword evidence="2" id="KW-1185">Reference proteome</keyword>
<comment type="caution">
    <text evidence="1">The sequence shown here is derived from an EMBL/GenBank/DDBJ whole genome shotgun (WGS) entry which is preliminary data.</text>
</comment>
<name>A0ACB7PP28_9PEZI</name>
<evidence type="ECO:0000313" key="2">
    <source>
        <dbReference type="Proteomes" id="UP000724584"/>
    </source>
</evidence>
<evidence type="ECO:0000313" key="1">
    <source>
        <dbReference type="EMBL" id="KAH6650625.1"/>
    </source>
</evidence>
<protein>
    <submittedName>
        <fullName evidence="1">Uncharacterized protein</fullName>
    </submittedName>
</protein>
<organism evidence="1 2">
    <name type="scientific">Chaetomium tenue</name>
    <dbReference type="NCBI Taxonomy" id="1854479"/>
    <lineage>
        <taxon>Eukaryota</taxon>
        <taxon>Fungi</taxon>
        <taxon>Dikarya</taxon>
        <taxon>Ascomycota</taxon>
        <taxon>Pezizomycotina</taxon>
        <taxon>Sordariomycetes</taxon>
        <taxon>Sordariomycetidae</taxon>
        <taxon>Sordariales</taxon>
        <taxon>Chaetomiaceae</taxon>
        <taxon>Chaetomium</taxon>
    </lineage>
</organism>
<gene>
    <name evidence="1" type="ORF">F5144DRAFT_477899</name>
</gene>
<proteinExistence type="predicted"/>
<reference evidence="1 2" key="1">
    <citation type="journal article" date="2021" name="Nat. Commun.">
        <title>Genetic determinants of endophytism in the Arabidopsis root mycobiome.</title>
        <authorList>
            <person name="Mesny F."/>
            <person name="Miyauchi S."/>
            <person name="Thiergart T."/>
            <person name="Pickel B."/>
            <person name="Atanasova L."/>
            <person name="Karlsson M."/>
            <person name="Huettel B."/>
            <person name="Barry K.W."/>
            <person name="Haridas S."/>
            <person name="Chen C."/>
            <person name="Bauer D."/>
            <person name="Andreopoulos W."/>
            <person name="Pangilinan J."/>
            <person name="LaButti K."/>
            <person name="Riley R."/>
            <person name="Lipzen A."/>
            <person name="Clum A."/>
            <person name="Drula E."/>
            <person name="Henrissat B."/>
            <person name="Kohler A."/>
            <person name="Grigoriev I.V."/>
            <person name="Martin F.M."/>
            <person name="Hacquard S."/>
        </authorList>
    </citation>
    <scope>NUCLEOTIDE SEQUENCE [LARGE SCALE GENOMIC DNA]</scope>
    <source>
        <strain evidence="1 2">MPI-SDFR-AT-0079</strain>
    </source>
</reference>
<dbReference type="Proteomes" id="UP000724584">
    <property type="component" value="Unassembled WGS sequence"/>
</dbReference>
<sequence length="594" mass="64586">MADAPPLITTTTKPPHHLPQQRGPLSSVISATKRLSFDPSSPPPKHTTTTTTTNTTPTTRRHHLPTSMEITTEMEVTESPADAPGSGRRRPLRVGPGTPLAGSSALLQRVMEEEDLDAEGDASMGLDVAGGGGMVGNSSPIERRVARRGRAGVGRGGGRAVFGGRRRVVESVAESVVEGEVELGVEEEETEEVEEAVEEVEEEEEVIEESTVQLEDGQTSVDEVQTVAEQEVEEAQEVGEEEAAQRLGRKRPRRSPRAPSPELGSGVAENLPAPKRRRGRPGASPAQQQQPAKKARVGRPPKVQPPRQPSPSPQPEPPTRARAQPRPKPKPKPKPKAKKQARKSKAAANGDDDSEGERPSGSVPVTVQRFTKPSRVAEEGGEPSSALLHGEIPFASRGGVNAVDVLSKLCEELIEAYMDKLQERGRAAEDAATRREQKTMYRALEAFQEELRTRLLEHTIALDTLHSLRKRVRSAQKEKLTLRDEILQIRAEREQVALRMDAIRIRHEADSKQALRHISLSSAMHDIDMAVEKGQAAPELSPAEQKKADLANLELLISRVADQACTKSDGGGALKQIREFNAFLERAAAVLEGR</sequence>
<dbReference type="EMBL" id="JAGIZQ010000001">
    <property type="protein sequence ID" value="KAH6650625.1"/>
    <property type="molecule type" value="Genomic_DNA"/>
</dbReference>